<reference evidence="7 8" key="1">
    <citation type="submission" date="2018-08" db="EMBL/GenBank/DDBJ databases">
        <title>The draft genome squence of Brumimicrobium sp. N62.</title>
        <authorList>
            <person name="Du Z.-J."/>
            <person name="Luo H.-R."/>
        </authorList>
    </citation>
    <scope>NUCLEOTIDE SEQUENCE [LARGE SCALE GENOMIC DNA]</scope>
    <source>
        <strain evidence="7 8">N62</strain>
    </source>
</reference>
<evidence type="ECO:0000256" key="4">
    <source>
        <dbReference type="ARBA" id="ARBA00022679"/>
    </source>
</evidence>
<evidence type="ECO:0000256" key="2">
    <source>
        <dbReference type="ARBA" id="ARBA00022475"/>
    </source>
</evidence>
<dbReference type="SUPFAM" id="SSF53448">
    <property type="entry name" value="Nucleotide-diphospho-sugar transferases"/>
    <property type="match status" value="1"/>
</dbReference>
<name>A0A3E1EUD8_9FLAO</name>
<evidence type="ECO:0000313" key="8">
    <source>
        <dbReference type="Proteomes" id="UP000257127"/>
    </source>
</evidence>
<dbReference type="GO" id="GO:0016757">
    <property type="term" value="F:glycosyltransferase activity"/>
    <property type="evidence" value="ECO:0007669"/>
    <property type="project" value="UniProtKB-KW"/>
</dbReference>
<sequence>MKHSIIIPTLNEENKIAQLLDFLTKHALHSSEIIVVDGGSKDKTLELVKKFSNVKLIQTEQASRALQLNKGAESATGELYYFIHADVIPPVTFESDIEQTLAKGGDLGCYRFVFDKNTVMLKFNAWWTRFDFMFCRGGDQTLFVTKDIFEKLNGFDEDYIIMEDFDFIRRARKQFKFKIIPKDVVVSARKYKLNSYFKVNMVNLYSYWSFMLGKSPAKIKENYKTWLKFD</sequence>
<dbReference type="InterPro" id="IPR029044">
    <property type="entry name" value="Nucleotide-diphossugar_trans"/>
</dbReference>
<organism evidence="7 8">
    <name type="scientific">Brumimicrobium aurantiacum</name>
    <dbReference type="NCBI Taxonomy" id="1737063"/>
    <lineage>
        <taxon>Bacteria</taxon>
        <taxon>Pseudomonadati</taxon>
        <taxon>Bacteroidota</taxon>
        <taxon>Flavobacteriia</taxon>
        <taxon>Flavobacteriales</taxon>
        <taxon>Crocinitomicaceae</taxon>
        <taxon>Brumimicrobium</taxon>
    </lineage>
</organism>
<protein>
    <submittedName>
        <fullName evidence="7">Glycosyltransferase</fullName>
    </submittedName>
</protein>
<keyword evidence="5" id="KW-0472">Membrane</keyword>
<dbReference type="InterPro" id="IPR001173">
    <property type="entry name" value="Glyco_trans_2-like"/>
</dbReference>
<comment type="subcellular location">
    <subcellularLocation>
        <location evidence="1">Cell membrane</location>
    </subcellularLocation>
</comment>
<dbReference type="GO" id="GO:0005886">
    <property type="term" value="C:plasma membrane"/>
    <property type="evidence" value="ECO:0007669"/>
    <property type="project" value="UniProtKB-SubCell"/>
</dbReference>
<dbReference type="OrthoDB" id="9810303at2"/>
<evidence type="ECO:0000256" key="3">
    <source>
        <dbReference type="ARBA" id="ARBA00022676"/>
    </source>
</evidence>
<dbReference type="Pfam" id="PF00535">
    <property type="entry name" value="Glycos_transf_2"/>
    <property type="match status" value="1"/>
</dbReference>
<proteinExistence type="predicted"/>
<dbReference type="EMBL" id="QURB01000012">
    <property type="protein sequence ID" value="RFC53165.1"/>
    <property type="molecule type" value="Genomic_DNA"/>
</dbReference>
<accession>A0A3E1EUD8</accession>
<dbReference type="CDD" id="cd02522">
    <property type="entry name" value="GT_2_like_a"/>
    <property type="match status" value="1"/>
</dbReference>
<evidence type="ECO:0000259" key="6">
    <source>
        <dbReference type="Pfam" id="PF00535"/>
    </source>
</evidence>
<keyword evidence="4 7" id="KW-0808">Transferase</keyword>
<keyword evidence="8" id="KW-1185">Reference proteome</keyword>
<dbReference type="RefSeq" id="WP_116882026.1">
    <property type="nucleotide sequence ID" value="NZ_QURB01000012.1"/>
</dbReference>
<keyword evidence="2" id="KW-1003">Cell membrane</keyword>
<evidence type="ECO:0000256" key="1">
    <source>
        <dbReference type="ARBA" id="ARBA00004236"/>
    </source>
</evidence>
<dbReference type="PANTHER" id="PTHR43646">
    <property type="entry name" value="GLYCOSYLTRANSFERASE"/>
    <property type="match status" value="1"/>
</dbReference>
<dbReference type="InterPro" id="IPR026461">
    <property type="entry name" value="Trfase_2_rSAM/seldom_assoc"/>
</dbReference>
<evidence type="ECO:0000256" key="5">
    <source>
        <dbReference type="ARBA" id="ARBA00023136"/>
    </source>
</evidence>
<dbReference type="NCBIfam" id="TIGR04283">
    <property type="entry name" value="glyco_like_mftF"/>
    <property type="match status" value="1"/>
</dbReference>
<comment type="caution">
    <text evidence="7">The sequence shown here is derived from an EMBL/GenBank/DDBJ whole genome shotgun (WGS) entry which is preliminary data.</text>
</comment>
<evidence type="ECO:0000313" key="7">
    <source>
        <dbReference type="EMBL" id="RFC53165.1"/>
    </source>
</evidence>
<feature type="domain" description="Glycosyltransferase 2-like" evidence="6">
    <location>
        <begin position="4"/>
        <end position="92"/>
    </location>
</feature>
<keyword evidence="3" id="KW-0328">Glycosyltransferase</keyword>
<gene>
    <name evidence="7" type="ORF">DXU93_14490</name>
</gene>
<dbReference type="Proteomes" id="UP000257127">
    <property type="component" value="Unassembled WGS sequence"/>
</dbReference>
<dbReference type="Gene3D" id="3.90.550.10">
    <property type="entry name" value="Spore Coat Polysaccharide Biosynthesis Protein SpsA, Chain A"/>
    <property type="match status" value="1"/>
</dbReference>
<dbReference type="PANTHER" id="PTHR43646:SF2">
    <property type="entry name" value="GLYCOSYLTRANSFERASE 2-LIKE DOMAIN-CONTAINING PROTEIN"/>
    <property type="match status" value="1"/>
</dbReference>
<dbReference type="AlphaFoldDB" id="A0A3E1EUD8"/>